<dbReference type="EMBL" id="CP001686">
    <property type="protein sequence ID" value="ACV05110.1"/>
    <property type="molecule type" value="Genomic_DNA"/>
</dbReference>
<evidence type="ECO:0000313" key="2">
    <source>
        <dbReference type="Proteomes" id="UP000006666"/>
    </source>
</evidence>
<evidence type="ECO:0000313" key="1">
    <source>
        <dbReference type="EMBL" id="ACV05110.1"/>
    </source>
</evidence>
<sequence>MKKILLAGAVAGAALMIARTLDQSAKTSELWSAATADLPGQV</sequence>
<gene>
    <name evidence="1" type="ordered locus">Ksed_00120</name>
</gene>
<dbReference type="KEGG" id="kse:Ksed_00120"/>
<accession>C7NID9</accession>
<proteinExistence type="predicted"/>
<organism evidence="1 2">
    <name type="scientific">Kytococcus sedentarius (strain ATCC 14392 / DSM 20547 / JCM 11482 / CCUG 33030 / NBRC 15357 / NCTC 11040 / CCM 314 / 541)</name>
    <name type="common">Micrococcus sedentarius</name>
    <dbReference type="NCBI Taxonomy" id="478801"/>
    <lineage>
        <taxon>Bacteria</taxon>
        <taxon>Bacillati</taxon>
        <taxon>Actinomycetota</taxon>
        <taxon>Actinomycetes</taxon>
        <taxon>Micrococcales</taxon>
        <taxon>Kytococcaceae</taxon>
        <taxon>Kytococcus</taxon>
    </lineage>
</organism>
<dbReference type="NCBIfam" id="NF038356">
    <property type="entry name" value="actino_DLW39"/>
    <property type="match status" value="1"/>
</dbReference>
<keyword evidence="2" id="KW-1185">Reference proteome</keyword>
<dbReference type="RefSeq" id="WP_012801529.1">
    <property type="nucleotide sequence ID" value="NC_013169.1"/>
</dbReference>
<dbReference type="HOGENOM" id="CLU_3253003_0_0_11"/>
<dbReference type="AlphaFoldDB" id="C7NID9"/>
<dbReference type="InterPro" id="IPR047990">
    <property type="entry name" value="DLW39-like"/>
</dbReference>
<protein>
    <submittedName>
        <fullName evidence="1">Uncharacterized protein</fullName>
    </submittedName>
</protein>
<name>C7NID9_KYTSD</name>
<dbReference type="Proteomes" id="UP000006666">
    <property type="component" value="Chromosome"/>
</dbReference>
<reference evidence="1 2" key="1">
    <citation type="journal article" date="2009" name="Stand. Genomic Sci.">
        <title>Complete genome sequence of Kytococcus sedentarius type strain (541).</title>
        <authorList>
            <person name="Sims D."/>
            <person name="Brettin T."/>
            <person name="Detter J.C."/>
            <person name="Han C."/>
            <person name="Lapidus A."/>
            <person name="Copeland A."/>
            <person name="Glavina Del Rio T."/>
            <person name="Nolan M."/>
            <person name="Chen F."/>
            <person name="Lucas S."/>
            <person name="Tice H."/>
            <person name="Cheng J.F."/>
            <person name="Bruce D."/>
            <person name="Goodwin L."/>
            <person name="Pitluck S."/>
            <person name="Ovchinnikova G."/>
            <person name="Pati A."/>
            <person name="Ivanova N."/>
            <person name="Mavrommatis K."/>
            <person name="Chen A."/>
            <person name="Palaniappan K."/>
            <person name="D'haeseleer P."/>
            <person name="Chain P."/>
            <person name="Bristow J."/>
            <person name="Eisen J.A."/>
            <person name="Markowitz V."/>
            <person name="Hugenholtz P."/>
            <person name="Schneider S."/>
            <person name="Goker M."/>
            <person name="Pukall R."/>
            <person name="Kyrpides N.C."/>
            <person name="Klenk H.P."/>
        </authorList>
    </citation>
    <scope>NUCLEOTIDE SEQUENCE [LARGE SCALE GENOMIC DNA]</scope>
    <source>
        <strain evidence="2">ATCC 14392 / DSM 20547 / JCM 11482 / CCUG 33030 / NBRC 15357 / NCTC 11040 / CCM 314 / 541</strain>
    </source>
</reference>